<dbReference type="InterPro" id="IPR058647">
    <property type="entry name" value="BSH_CzcB-like"/>
</dbReference>
<evidence type="ECO:0000256" key="3">
    <source>
        <dbReference type="SAM" id="Coils"/>
    </source>
</evidence>
<feature type="coiled-coil region" evidence="3">
    <location>
        <begin position="220"/>
        <end position="272"/>
    </location>
</feature>
<evidence type="ECO:0000313" key="8">
    <source>
        <dbReference type="Proteomes" id="UP000315750"/>
    </source>
</evidence>
<dbReference type="GO" id="GO:0022857">
    <property type="term" value="F:transmembrane transporter activity"/>
    <property type="evidence" value="ECO:0007669"/>
    <property type="project" value="InterPro"/>
</dbReference>
<dbReference type="RefSeq" id="WP_145247872.1">
    <property type="nucleotide sequence ID" value="NZ_CP036278.1"/>
</dbReference>
<evidence type="ECO:0000256" key="2">
    <source>
        <dbReference type="ARBA" id="ARBA00022448"/>
    </source>
</evidence>
<dbReference type="GO" id="GO:0030313">
    <property type="term" value="C:cell envelope"/>
    <property type="evidence" value="ECO:0007669"/>
    <property type="project" value="TreeGrafter"/>
</dbReference>
<proteinExistence type="inferred from homology"/>
<dbReference type="AlphaFoldDB" id="A0A518AQL9"/>
<evidence type="ECO:0000259" key="6">
    <source>
        <dbReference type="Pfam" id="PF25975"/>
    </source>
</evidence>
<dbReference type="GO" id="GO:0015679">
    <property type="term" value="P:plasma membrane copper ion transport"/>
    <property type="evidence" value="ECO:0007669"/>
    <property type="project" value="TreeGrafter"/>
</dbReference>
<dbReference type="Pfam" id="PF25954">
    <property type="entry name" value="Beta-barrel_RND_2"/>
    <property type="match status" value="1"/>
</dbReference>
<dbReference type="OrthoDB" id="9806939at2"/>
<sequence>MKKFWILTGAACVVAALIYLYAFHWREPAGLDDSNHNLAELSQPTGLHLHAAERQAAGIELRPLEHRELQTTRTLPGRLVYDANKHVAVVAAAAGVIESVLVQPGASVQVGQPIAFVRCPAIGSARSELLMRLSQLELVQREFEWKARVAEGTEKLLALVDERTPVEQIKGQLTDHLVGDNRATLLNAYSRMLLAEQLAQSAMDAGGAAVLTGRVVSERRAEAEQSVAALEAAAEQAKFEAQLARDVAKSELDEAQRQVEVARNELKTLLGLPAAGTAEIDLVPSTEDITLLEVKSPIDGTIERRQFSATERVATGEELFVIADTTKLWVEADIRGGDWGALVVSEGDPVWVTTPATGETHWEAHVVYIGREVDPTSGAAPLVAAIENPEGKLRPGLFARIEAPTSPKVEALVAPSEAVVDMDGQPTVFVPAGDEFKPVGVTIGRRFDNLVEIVSPLSAGDEIVASGAFFLKSELLLAGEE</sequence>
<feature type="domain" description="CzcB-like barrel-sandwich hybrid" evidence="5">
    <location>
        <begin position="87"/>
        <end position="324"/>
    </location>
</feature>
<feature type="domain" description="CusB-like beta-barrel" evidence="4">
    <location>
        <begin position="328"/>
        <end position="402"/>
    </location>
</feature>
<gene>
    <name evidence="7" type="primary">czcB_2</name>
    <name evidence="7" type="ORF">Pan181_32190</name>
</gene>
<dbReference type="Pfam" id="PF25975">
    <property type="entry name" value="CzcB_C"/>
    <property type="match status" value="1"/>
</dbReference>
<evidence type="ECO:0000256" key="1">
    <source>
        <dbReference type="ARBA" id="ARBA00009477"/>
    </source>
</evidence>
<dbReference type="Proteomes" id="UP000315750">
    <property type="component" value="Chromosome"/>
</dbReference>
<evidence type="ECO:0000313" key="7">
    <source>
        <dbReference type="EMBL" id="QDU57007.1"/>
    </source>
</evidence>
<dbReference type="GO" id="GO:0060003">
    <property type="term" value="P:copper ion export"/>
    <property type="evidence" value="ECO:0007669"/>
    <property type="project" value="TreeGrafter"/>
</dbReference>
<dbReference type="PANTHER" id="PTHR30097">
    <property type="entry name" value="CATION EFFLUX SYSTEM PROTEIN CUSB"/>
    <property type="match status" value="1"/>
</dbReference>
<keyword evidence="8" id="KW-1185">Reference proteome</keyword>
<dbReference type="InterPro" id="IPR051909">
    <property type="entry name" value="MFP_Cation_Efflux"/>
</dbReference>
<reference evidence="7 8" key="1">
    <citation type="submission" date="2019-02" db="EMBL/GenBank/DDBJ databases">
        <title>Deep-cultivation of Planctomycetes and their phenomic and genomic characterization uncovers novel biology.</title>
        <authorList>
            <person name="Wiegand S."/>
            <person name="Jogler M."/>
            <person name="Boedeker C."/>
            <person name="Pinto D."/>
            <person name="Vollmers J."/>
            <person name="Rivas-Marin E."/>
            <person name="Kohn T."/>
            <person name="Peeters S.H."/>
            <person name="Heuer A."/>
            <person name="Rast P."/>
            <person name="Oberbeckmann S."/>
            <person name="Bunk B."/>
            <person name="Jeske O."/>
            <person name="Meyerdierks A."/>
            <person name="Storesund J.E."/>
            <person name="Kallscheuer N."/>
            <person name="Luecker S."/>
            <person name="Lage O.M."/>
            <person name="Pohl T."/>
            <person name="Merkel B.J."/>
            <person name="Hornburger P."/>
            <person name="Mueller R.-W."/>
            <person name="Bruemmer F."/>
            <person name="Labrenz M."/>
            <person name="Spormann A.M."/>
            <person name="Op den Camp H."/>
            <person name="Overmann J."/>
            <person name="Amann R."/>
            <person name="Jetten M.S.M."/>
            <person name="Mascher T."/>
            <person name="Medema M.H."/>
            <person name="Devos D.P."/>
            <person name="Kaster A.-K."/>
            <person name="Ovreas L."/>
            <person name="Rohde M."/>
            <person name="Galperin M.Y."/>
            <person name="Jogler C."/>
        </authorList>
    </citation>
    <scope>NUCLEOTIDE SEQUENCE [LARGE SCALE GENOMIC DNA]</scope>
    <source>
        <strain evidence="7 8">Pan181</strain>
    </source>
</reference>
<dbReference type="NCBIfam" id="TIGR01730">
    <property type="entry name" value="RND_mfp"/>
    <property type="match status" value="1"/>
</dbReference>
<dbReference type="SUPFAM" id="SSF111369">
    <property type="entry name" value="HlyD-like secretion proteins"/>
    <property type="match status" value="1"/>
</dbReference>
<dbReference type="Gene3D" id="2.40.30.170">
    <property type="match status" value="1"/>
</dbReference>
<evidence type="ECO:0000259" key="4">
    <source>
        <dbReference type="Pfam" id="PF25954"/>
    </source>
</evidence>
<keyword evidence="3" id="KW-0175">Coiled coil</keyword>
<dbReference type="PANTHER" id="PTHR30097:SF4">
    <property type="entry name" value="SLR6042 PROTEIN"/>
    <property type="match status" value="1"/>
</dbReference>
<accession>A0A518AQL9</accession>
<dbReference type="InterPro" id="IPR058792">
    <property type="entry name" value="Beta-barrel_RND_2"/>
</dbReference>
<evidence type="ECO:0000259" key="5">
    <source>
        <dbReference type="Pfam" id="PF25973"/>
    </source>
</evidence>
<dbReference type="EMBL" id="CP036278">
    <property type="protein sequence ID" value="QDU57007.1"/>
    <property type="molecule type" value="Genomic_DNA"/>
</dbReference>
<dbReference type="InterPro" id="IPR006143">
    <property type="entry name" value="RND_pump_MFP"/>
</dbReference>
<dbReference type="GO" id="GO:0016020">
    <property type="term" value="C:membrane"/>
    <property type="evidence" value="ECO:0007669"/>
    <property type="project" value="InterPro"/>
</dbReference>
<dbReference type="Pfam" id="PF25973">
    <property type="entry name" value="BSH_CzcB"/>
    <property type="match status" value="1"/>
</dbReference>
<keyword evidence="2" id="KW-0813">Transport</keyword>
<dbReference type="Gene3D" id="2.40.420.20">
    <property type="match status" value="1"/>
</dbReference>
<comment type="similarity">
    <text evidence="1">Belongs to the membrane fusion protein (MFP) (TC 8.A.1) family.</text>
</comment>
<protein>
    <submittedName>
        <fullName evidence="7">Cobalt-zinc-cadmium resistance protein CzcB</fullName>
    </submittedName>
</protein>
<dbReference type="KEGG" id="amuc:Pan181_32190"/>
<dbReference type="InterPro" id="IPR058649">
    <property type="entry name" value="CzcB_C"/>
</dbReference>
<name>A0A518AQL9_9BACT</name>
<feature type="domain" description="CzcB-like C-terminal circularly permuted SH3-like" evidence="6">
    <location>
        <begin position="414"/>
        <end position="472"/>
    </location>
</feature>
<organism evidence="7 8">
    <name type="scientific">Aeoliella mucimassa</name>
    <dbReference type="NCBI Taxonomy" id="2527972"/>
    <lineage>
        <taxon>Bacteria</taxon>
        <taxon>Pseudomonadati</taxon>
        <taxon>Planctomycetota</taxon>
        <taxon>Planctomycetia</taxon>
        <taxon>Pirellulales</taxon>
        <taxon>Lacipirellulaceae</taxon>
        <taxon>Aeoliella</taxon>
    </lineage>
</organism>